<accession>A0A9D2U8A4</accession>
<dbReference type="PIRSF" id="PIRSF004505">
    <property type="entry name" value="MT_bac"/>
    <property type="match status" value="1"/>
</dbReference>
<evidence type="ECO:0000256" key="1">
    <source>
        <dbReference type="ARBA" id="ARBA00022552"/>
    </source>
</evidence>
<keyword evidence="1 6" id="KW-0698">rRNA processing</keyword>
<dbReference type="Gene3D" id="3.40.1280.10">
    <property type="match status" value="1"/>
</dbReference>
<dbReference type="EMBL" id="DWUQ01000158">
    <property type="protein sequence ID" value="HJD44896.1"/>
    <property type="molecule type" value="Genomic_DNA"/>
</dbReference>
<dbReference type="GO" id="GO:0005737">
    <property type="term" value="C:cytoplasm"/>
    <property type="evidence" value="ECO:0007669"/>
    <property type="project" value="UniProtKB-SubCell"/>
</dbReference>
<evidence type="ECO:0000313" key="8">
    <source>
        <dbReference type="Proteomes" id="UP000823889"/>
    </source>
</evidence>
<comment type="caution">
    <text evidence="7">The sequence shown here is derived from an EMBL/GenBank/DDBJ whole genome shotgun (WGS) entry which is preliminary data.</text>
</comment>
<dbReference type="SUPFAM" id="SSF75217">
    <property type="entry name" value="alpha/beta knot"/>
    <property type="match status" value="1"/>
</dbReference>
<dbReference type="AlphaFoldDB" id="A0A9D2U8A4"/>
<evidence type="ECO:0000256" key="3">
    <source>
        <dbReference type="ARBA" id="ARBA00022679"/>
    </source>
</evidence>
<organism evidence="7 8">
    <name type="scientific">Candidatus Paenalcaligenes intestinipullorum</name>
    <dbReference type="NCBI Taxonomy" id="2838718"/>
    <lineage>
        <taxon>Bacteria</taxon>
        <taxon>Pseudomonadati</taxon>
        <taxon>Pseudomonadota</taxon>
        <taxon>Betaproteobacteria</taxon>
        <taxon>Burkholderiales</taxon>
        <taxon>Alcaligenaceae</taxon>
        <taxon>Paenalcaligenes</taxon>
    </lineage>
</organism>
<dbReference type="InterPro" id="IPR003742">
    <property type="entry name" value="RlmH-like"/>
</dbReference>
<evidence type="ECO:0000256" key="5">
    <source>
        <dbReference type="ARBA" id="ARBA00038303"/>
    </source>
</evidence>
<feature type="binding site" evidence="6">
    <location>
        <position position="73"/>
    </location>
    <ligand>
        <name>S-adenosyl-L-methionine</name>
        <dbReference type="ChEBI" id="CHEBI:59789"/>
    </ligand>
</feature>
<dbReference type="Pfam" id="PF02590">
    <property type="entry name" value="SPOUT_MTase"/>
    <property type="match status" value="1"/>
</dbReference>
<feature type="binding site" evidence="6">
    <location>
        <position position="104"/>
    </location>
    <ligand>
        <name>S-adenosyl-L-methionine</name>
        <dbReference type="ChEBI" id="CHEBI:59789"/>
    </ligand>
</feature>
<evidence type="ECO:0000256" key="2">
    <source>
        <dbReference type="ARBA" id="ARBA00022603"/>
    </source>
</evidence>
<gene>
    <name evidence="6 7" type="primary">rlmH</name>
    <name evidence="7" type="ORF">H9906_07710</name>
</gene>
<evidence type="ECO:0000313" key="7">
    <source>
        <dbReference type="EMBL" id="HJD44896.1"/>
    </source>
</evidence>
<dbReference type="InterPro" id="IPR029026">
    <property type="entry name" value="tRNA_m1G_MTases_N"/>
</dbReference>
<reference evidence="7" key="2">
    <citation type="submission" date="2021-04" db="EMBL/GenBank/DDBJ databases">
        <authorList>
            <person name="Gilroy R."/>
        </authorList>
    </citation>
    <scope>NUCLEOTIDE SEQUENCE</scope>
    <source>
        <strain evidence="7">9264</strain>
    </source>
</reference>
<keyword evidence="2 6" id="KW-0489">Methyltransferase</keyword>
<dbReference type="CDD" id="cd18081">
    <property type="entry name" value="RlmH-like"/>
    <property type="match status" value="1"/>
</dbReference>
<comment type="catalytic activity">
    <reaction evidence="6">
        <text>pseudouridine(1915) in 23S rRNA + S-adenosyl-L-methionine = N(3)-methylpseudouridine(1915) in 23S rRNA + S-adenosyl-L-homocysteine + H(+)</text>
        <dbReference type="Rhea" id="RHEA:42752"/>
        <dbReference type="Rhea" id="RHEA-COMP:10221"/>
        <dbReference type="Rhea" id="RHEA-COMP:10222"/>
        <dbReference type="ChEBI" id="CHEBI:15378"/>
        <dbReference type="ChEBI" id="CHEBI:57856"/>
        <dbReference type="ChEBI" id="CHEBI:59789"/>
        <dbReference type="ChEBI" id="CHEBI:65314"/>
        <dbReference type="ChEBI" id="CHEBI:74486"/>
        <dbReference type="EC" id="2.1.1.177"/>
    </reaction>
</comment>
<dbReference type="NCBIfam" id="NF000986">
    <property type="entry name" value="PRK00103.1-4"/>
    <property type="match status" value="1"/>
</dbReference>
<dbReference type="EC" id="2.1.1.177" evidence="6"/>
<dbReference type="HAMAP" id="MF_00658">
    <property type="entry name" value="23SrRNA_methyltr_H"/>
    <property type="match status" value="1"/>
</dbReference>
<comment type="similarity">
    <text evidence="5 6">Belongs to the RNA methyltransferase RlmH family.</text>
</comment>
<evidence type="ECO:0000256" key="6">
    <source>
        <dbReference type="HAMAP-Rule" id="MF_00658"/>
    </source>
</evidence>
<name>A0A9D2U8A4_9BURK</name>
<comment type="function">
    <text evidence="6">Specifically methylates the pseudouridine at position 1915 (m3Psi1915) in 23S rRNA.</text>
</comment>
<reference evidence="7" key="1">
    <citation type="journal article" date="2021" name="PeerJ">
        <title>Extensive microbial diversity within the chicken gut microbiome revealed by metagenomics and culture.</title>
        <authorList>
            <person name="Gilroy R."/>
            <person name="Ravi A."/>
            <person name="Getino M."/>
            <person name="Pursley I."/>
            <person name="Horton D.L."/>
            <person name="Alikhan N.F."/>
            <person name="Baker D."/>
            <person name="Gharbi K."/>
            <person name="Hall N."/>
            <person name="Watson M."/>
            <person name="Adriaenssens E.M."/>
            <person name="Foster-Nyarko E."/>
            <person name="Jarju S."/>
            <person name="Secka A."/>
            <person name="Antonio M."/>
            <person name="Oren A."/>
            <person name="Chaudhuri R.R."/>
            <person name="La Ragione R."/>
            <person name="Hildebrand F."/>
            <person name="Pallen M.J."/>
        </authorList>
    </citation>
    <scope>NUCLEOTIDE SEQUENCE</scope>
    <source>
        <strain evidence="7">9264</strain>
    </source>
</reference>
<keyword evidence="3 6" id="KW-0808">Transferase</keyword>
<evidence type="ECO:0000256" key="4">
    <source>
        <dbReference type="ARBA" id="ARBA00022691"/>
    </source>
</evidence>
<dbReference type="InterPro" id="IPR029028">
    <property type="entry name" value="Alpha/beta_knot_MTases"/>
</dbReference>
<keyword evidence="6" id="KW-0963">Cytoplasm</keyword>
<dbReference type="PANTHER" id="PTHR33603">
    <property type="entry name" value="METHYLTRANSFERASE"/>
    <property type="match status" value="1"/>
</dbReference>
<proteinExistence type="inferred from homology"/>
<comment type="subcellular location">
    <subcellularLocation>
        <location evidence="6">Cytoplasm</location>
    </subcellularLocation>
</comment>
<keyword evidence="4 6" id="KW-0949">S-adenosyl-L-methionine</keyword>
<dbReference type="GO" id="GO:0070038">
    <property type="term" value="F:rRNA (pseudouridine-N3-)-methyltransferase activity"/>
    <property type="evidence" value="ECO:0007669"/>
    <property type="project" value="UniProtKB-UniRule"/>
</dbReference>
<dbReference type="Proteomes" id="UP000823889">
    <property type="component" value="Unassembled WGS sequence"/>
</dbReference>
<comment type="subunit">
    <text evidence="6">Homodimer.</text>
</comment>
<protein>
    <recommendedName>
        <fullName evidence="6">Ribosomal RNA large subunit methyltransferase H</fullName>
        <ecNumber evidence="6">2.1.1.177</ecNumber>
    </recommendedName>
    <alternativeName>
        <fullName evidence="6">23S rRNA (pseudouridine1915-N3)-methyltransferase</fullName>
    </alternativeName>
    <alternativeName>
        <fullName evidence="6">23S rRNA m3Psi1915 methyltransferase</fullName>
    </alternativeName>
    <alternativeName>
        <fullName evidence="6">rRNA (pseudouridine-N3-)-methyltransferase RlmH</fullName>
    </alternativeName>
</protein>
<feature type="binding site" evidence="6">
    <location>
        <begin position="123"/>
        <end position="128"/>
    </location>
    <ligand>
        <name>S-adenosyl-L-methionine</name>
        <dbReference type="ChEBI" id="CHEBI:59789"/>
    </ligand>
</feature>
<sequence>MNLHIIAVGTKMPKWVSQAWQDYAQRLPAEYSVHLKEVRPEARTTGKTVEQMMQAEAQRITAALPERCWLVILDEHGKDLRTTQLKDRLVHWREHTSDVAIVIGGPDGLDAALKAQAQEKIRLSSLTLPHPMVRIVLIEQLYRVWSLLVGHPYHRS</sequence>
<dbReference type="PANTHER" id="PTHR33603:SF1">
    <property type="entry name" value="RIBOSOMAL RNA LARGE SUBUNIT METHYLTRANSFERASE H"/>
    <property type="match status" value="1"/>
</dbReference>